<evidence type="ECO:0000313" key="3">
    <source>
        <dbReference type="Proteomes" id="UP000034883"/>
    </source>
</evidence>
<keyword evidence="3" id="KW-1185">Reference proteome</keyword>
<evidence type="ECO:0000256" key="1">
    <source>
        <dbReference type="SAM" id="MobiDB-lite"/>
    </source>
</evidence>
<gene>
    <name evidence="2" type="ORF">DB32_006064</name>
</gene>
<reference evidence="2 3" key="1">
    <citation type="submission" date="2015-03" db="EMBL/GenBank/DDBJ databases">
        <title>Genome assembly of Sandaracinus amylolyticus DSM 53668.</title>
        <authorList>
            <person name="Sharma G."/>
            <person name="Subramanian S."/>
        </authorList>
    </citation>
    <scope>NUCLEOTIDE SEQUENCE [LARGE SCALE GENOMIC DNA]</scope>
    <source>
        <strain evidence="2 3">DSM 53668</strain>
    </source>
</reference>
<sequence length="403" mass="43093">MDSTTPHDRARATVIATLITALVVGCEGELSDPDEARDAAVPTRDGGPSTDAAIPADDAATDPDDAGERIDELRPDVVAIQITNAAGGAPAKGDTLRVTLTVENHGDVAGRVALVPHLTSARFADFTDVPLGTVEIDLGARARADATLEVGPFLHDAARGDRFALGRGDYTVSRVDVNGASDTEHTGGALSMAASNAMFVAVVYDPVYFDRLGYSGTPEAFLRDAFTRETEVFDPSSPGSSAGTYQSFPGGFDEMMNVRQLFHVLPGLAANDAGGGYCEQVGAYARAQLGLTRDWDVDERRPGRTDPDHHGFDMLVGLTQEMGGGAACGWLDVQVSGLFDFDLSRDRAQIILVHETGHLFGAPHCDPLQGYVMCAGEQHQRYRDRGVFVWHRVSLDAMTNRWD</sequence>
<dbReference type="OrthoDB" id="1496095at2"/>
<protein>
    <submittedName>
        <fullName evidence="2">Uncharacterized protein</fullName>
    </submittedName>
</protein>
<dbReference type="STRING" id="927083.DB32_006064"/>
<dbReference type="EMBL" id="CP011125">
    <property type="protein sequence ID" value="AKF08915.1"/>
    <property type="molecule type" value="Genomic_DNA"/>
</dbReference>
<name>A0A0F6W718_9BACT</name>
<dbReference type="SUPFAM" id="SSF55486">
    <property type="entry name" value="Metalloproteases ('zincins'), catalytic domain"/>
    <property type="match status" value="1"/>
</dbReference>
<dbReference type="Proteomes" id="UP000034883">
    <property type="component" value="Chromosome"/>
</dbReference>
<dbReference type="AlphaFoldDB" id="A0A0F6W718"/>
<dbReference type="RefSeq" id="WP_053236013.1">
    <property type="nucleotide sequence ID" value="NZ_CP011125.1"/>
</dbReference>
<feature type="region of interest" description="Disordered" evidence="1">
    <location>
        <begin position="29"/>
        <end position="68"/>
    </location>
</feature>
<organism evidence="2 3">
    <name type="scientific">Sandaracinus amylolyticus</name>
    <dbReference type="NCBI Taxonomy" id="927083"/>
    <lineage>
        <taxon>Bacteria</taxon>
        <taxon>Pseudomonadati</taxon>
        <taxon>Myxococcota</taxon>
        <taxon>Polyangia</taxon>
        <taxon>Polyangiales</taxon>
        <taxon>Sandaracinaceae</taxon>
        <taxon>Sandaracinus</taxon>
    </lineage>
</organism>
<evidence type="ECO:0000313" key="2">
    <source>
        <dbReference type="EMBL" id="AKF08915.1"/>
    </source>
</evidence>
<proteinExistence type="predicted"/>
<dbReference type="KEGG" id="samy:DB32_006064"/>
<accession>A0A0F6W718</accession>